<keyword evidence="5" id="KW-1185">Reference proteome</keyword>
<evidence type="ECO:0000259" key="3">
    <source>
        <dbReference type="Pfam" id="PF02737"/>
    </source>
</evidence>
<dbReference type="CDD" id="cd00586">
    <property type="entry name" value="4HBT"/>
    <property type="match status" value="1"/>
</dbReference>
<sequence length="494" mass="54378">MSKNTNLVEARRLRAIGLLAGGVIGGGWAARFVLNGLDVKLYDPAPGAVERVQETLASARRAFRRLTWIPLPAEGSLTVVNSVADAVRDVDLVQESAPERLDIKQELLAAASRETRSETLICSSTSGLKPSLLAAGMDHPERFLVAHPFNPVYLLPLVELCGAQSTAPEMLTRAAEIFQSVGMHPLVVRKEVDGFIANRLQEAMWREALWLVHDDLATVQEVDDAVRYSFGLRRAIIGPFRVGGGGKGMRHFMEKWGPQLKGPWSKLTDVPDLTDTFLNKLAEQSDARTENLSGSELERQRDDCFVAVLQGLRSQRYGAGETLARWEQGLRDRIPQPVSGSGPLLMPTLELPSDWVDYNGHITENRYLQLCGIATDNLLTCVGIDAQYRSKLGSYYTVETHLSHLGELHAGDRVQVLTQVLRADDKRLHLFHVLSREGDDKPAATGEQMLVHVMSGSGRSGAVQGDVRERLLELARSHAELPRPERAGASIGLR</sequence>
<reference evidence="4 5" key="1">
    <citation type="submission" date="2019-08" db="EMBL/GenBank/DDBJ databases">
        <title>Bradyrhizobium hipponensis sp. nov., a rhizobium isolated from a Lupinus angustifolius root nodule in Tunisia.</title>
        <authorList>
            <person name="Off K."/>
            <person name="Rejili M."/>
            <person name="Mars M."/>
            <person name="Brachmann A."/>
            <person name="Marin M."/>
        </authorList>
    </citation>
    <scope>NUCLEOTIDE SEQUENCE [LARGE SCALE GENOMIC DNA]</scope>
    <source>
        <strain evidence="4 5">CTAW11</strain>
    </source>
</reference>
<dbReference type="AlphaFoldDB" id="A0A5S4VZ27"/>
<dbReference type="EMBL" id="VSSR01000097">
    <property type="protein sequence ID" value="TYL71759.1"/>
    <property type="molecule type" value="Genomic_DNA"/>
</dbReference>
<organism evidence="4 5">
    <name type="scientific">Bradyrhizobium cytisi</name>
    <dbReference type="NCBI Taxonomy" id="515489"/>
    <lineage>
        <taxon>Bacteria</taxon>
        <taxon>Pseudomonadati</taxon>
        <taxon>Pseudomonadota</taxon>
        <taxon>Alphaproteobacteria</taxon>
        <taxon>Hyphomicrobiales</taxon>
        <taxon>Nitrobacteraceae</taxon>
        <taxon>Bradyrhizobium</taxon>
    </lineage>
</organism>
<evidence type="ECO:0000313" key="4">
    <source>
        <dbReference type="EMBL" id="TYL71759.1"/>
    </source>
</evidence>
<dbReference type="Pfam" id="PF13279">
    <property type="entry name" value="4HBT_2"/>
    <property type="match status" value="1"/>
</dbReference>
<dbReference type="Proteomes" id="UP000324853">
    <property type="component" value="Unassembled WGS sequence"/>
</dbReference>
<dbReference type="InterPro" id="IPR006108">
    <property type="entry name" value="3HC_DH_C"/>
</dbReference>
<dbReference type="GO" id="GO:0047728">
    <property type="term" value="F:carnitine 3-dehydrogenase activity"/>
    <property type="evidence" value="ECO:0007669"/>
    <property type="project" value="UniProtKB-EC"/>
</dbReference>
<dbReference type="Gene3D" id="3.40.50.720">
    <property type="entry name" value="NAD(P)-binding Rossmann-like Domain"/>
    <property type="match status" value="1"/>
</dbReference>
<dbReference type="SUPFAM" id="SSF54637">
    <property type="entry name" value="Thioesterase/thiol ester dehydrase-isomerase"/>
    <property type="match status" value="1"/>
</dbReference>
<dbReference type="PANTHER" id="PTHR48075">
    <property type="entry name" value="3-HYDROXYACYL-COA DEHYDROGENASE FAMILY PROTEIN"/>
    <property type="match status" value="1"/>
</dbReference>
<keyword evidence="1 4" id="KW-0560">Oxidoreductase</keyword>
<proteinExistence type="predicted"/>
<comment type="caution">
    <text evidence="4">The sequence shown here is derived from an EMBL/GenBank/DDBJ whole genome shotgun (WGS) entry which is preliminary data.</text>
</comment>
<evidence type="ECO:0000259" key="2">
    <source>
        <dbReference type="Pfam" id="PF00725"/>
    </source>
</evidence>
<dbReference type="InterPro" id="IPR013328">
    <property type="entry name" value="6PGD_dom2"/>
</dbReference>
<feature type="domain" description="3-hydroxyacyl-CoA dehydrogenase C-terminal" evidence="2">
    <location>
        <begin position="194"/>
        <end position="255"/>
    </location>
</feature>
<dbReference type="GO" id="GO:0070403">
    <property type="term" value="F:NAD+ binding"/>
    <property type="evidence" value="ECO:0007669"/>
    <property type="project" value="InterPro"/>
</dbReference>
<feature type="domain" description="3-hydroxyacyl-CoA dehydrogenase NAD binding" evidence="3">
    <location>
        <begin position="17"/>
        <end position="191"/>
    </location>
</feature>
<dbReference type="InterPro" id="IPR008927">
    <property type="entry name" value="6-PGluconate_DH-like_C_sf"/>
</dbReference>
<dbReference type="RefSeq" id="WP_148756336.1">
    <property type="nucleotide sequence ID" value="NZ_VSSR01000097.1"/>
</dbReference>
<dbReference type="Pfam" id="PF00725">
    <property type="entry name" value="3HCDH"/>
    <property type="match status" value="1"/>
</dbReference>
<dbReference type="NCBIfam" id="NF005716">
    <property type="entry name" value="PRK07531.1"/>
    <property type="match status" value="1"/>
</dbReference>
<dbReference type="Gene3D" id="3.10.129.10">
    <property type="entry name" value="Hotdog Thioesterase"/>
    <property type="match status" value="1"/>
</dbReference>
<dbReference type="GO" id="GO:0006631">
    <property type="term" value="P:fatty acid metabolic process"/>
    <property type="evidence" value="ECO:0007669"/>
    <property type="project" value="InterPro"/>
</dbReference>
<dbReference type="InterPro" id="IPR029069">
    <property type="entry name" value="HotDog_dom_sf"/>
</dbReference>
<evidence type="ECO:0000256" key="1">
    <source>
        <dbReference type="ARBA" id="ARBA00023002"/>
    </source>
</evidence>
<gene>
    <name evidence="4" type="ORF">FXB38_39705</name>
</gene>
<dbReference type="InterPro" id="IPR036291">
    <property type="entry name" value="NAD(P)-bd_dom_sf"/>
</dbReference>
<dbReference type="InterPro" id="IPR006176">
    <property type="entry name" value="3-OHacyl-CoA_DH_NAD-bd"/>
</dbReference>
<protein>
    <submittedName>
        <fullName evidence="4">Carnitine 3-dehydrogenase</fullName>
        <ecNumber evidence="4">1.1.1.108</ecNumber>
    </submittedName>
</protein>
<evidence type="ECO:0000313" key="5">
    <source>
        <dbReference type="Proteomes" id="UP000324853"/>
    </source>
</evidence>
<dbReference type="OrthoDB" id="9803287at2"/>
<name>A0A5S4VZ27_9BRAD</name>
<dbReference type="SUPFAM" id="SSF48179">
    <property type="entry name" value="6-phosphogluconate dehydrogenase C-terminal domain-like"/>
    <property type="match status" value="1"/>
</dbReference>
<dbReference type="Gene3D" id="1.10.1040.10">
    <property type="entry name" value="N-(1-d-carboxylethyl)-l-norvaline Dehydrogenase, domain 2"/>
    <property type="match status" value="1"/>
</dbReference>
<dbReference type="SUPFAM" id="SSF51735">
    <property type="entry name" value="NAD(P)-binding Rossmann-fold domains"/>
    <property type="match status" value="1"/>
</dbReference>
<dbReference type="PANTHER" id="PTHR48075:SF5">
    <property type="entry name" value="3-HYDROXYBUTYRYL-COA DEHYDROGENASE"/>
    <property type="match status" value="1"/>
</dbReference>
<accession>A0A5S4VZ27</accession>
<dbReference type="Pfam" id="PF02737">
    <property type="entry name" value="3HCDH_N"/>
    <property type="match status" value="1"/>
</dbReference>
<dbReference type="EC" id="1.1.1.108" evidence="4"/>